<protein>
    <recommendedName>
        <fullName evidence="3">Acyl-CoA dehydrogenase</fullName>
    </recommendedName>
</protein>
<dbReference type="PANTHER" id="PTHR43884">
    <property type="entry name" value="ACYL-COA DEHYDROGENASE"/>
    <property type="match status" value="1"/>
</dbReference>
<evidence type="ECO:0000313" key="1">
    <source>
        <dbReference type="EMBL" id="OAV60207.1"/>
    </source>
</evidence>
<organism evidence="1 2">
    <name type="scientific">Enteractinococcus helveticum</name>
    <dbReference type="NCBI Taxonomy" id="1837282"/>
    <lineage>
        <taxon>Bacteria</taxon>
        <taxon>Bacillati</taxon>
        <taxon>Actinomycetota</taxon>
        <taxon>Actinomycetes</taxon>
        <taxon>Micrococcales</taxon>
        <taxon>Micrococcaceae</taxon>
    </lineage>
</organism>
<proteinExistence type="predicted"/>
<dbReference type="InterPro" id="IPR009100">
    <property type="entry name" value="AcylCoA_DH/oxidase_NM_dom_sf"/>
</dbReference>
<name>A0A1B7LYA2_9MICC</name>
<dbReference type="Proteomes" id="UP000078292">
    <property type="component" value="Unassembled WGS sequence"/>
</dbReference>
<accession>A0A1B7LYA2</accession>
<reference evidence="1 2" key="1">
    <citation type="submission" date="2016-04" db="EMBL/GenBank/DDBJ databases">
        <title>First whole genome shotgun sequence of the bacterium Enteractinococcus sp. strain UASWS1574.</title>
        <authorList>
            <person name="Crovadore J."/>
            <person name="Chablais R."/>
            <person name="Lefort F."/>
        </authorList>
    </citation>
    <scope>NUCLEOTIDE SEQUENCE [LARGE SCALE GENOMIC DNA]</scope>
    <source>
        <strain evidence="1 2">UASWS1574</strain>
    </source>
</reference>
<dbReference type="AlphaFoldDB" id="A0A1B7LYA2"/>
<dbReference type="RefSeq" id="WP_043057447.1">
    <property type="nucleotide sequence ID" value="NZ_LXEY01000020.1"/>
</dbReference>
<sequence length="367" mass="39267">MLEAIYQPLSTIDLPAELEQWVMKNAPSIDIGETEVRGALPHLAELGVLDLGAPINHKGELLRQAGVIEQLARRSFSTGFALWGHRMCIEFLALAGGPFAESNLTALRSGTMPAASVMAPGYKAVAGAGDLKLRISRDIQGQLRLSGRIGWASNLYSDAIAIAPAYGFDAPENATGPAGGIIVAFPLNSPGVTIGPALDLLAMRGTASTYVDLDNVPIDQDQILSSDFVPFLQRTRPTLSILQASFCIGLATTSYAQARENATGVNAIFMPEIQKLGRKLADTKQQLAALAQRVGTETSPHPVDVLTMRLDAGLLGTELAALELKTSGGRGFVTTSDTNRRYRESTFIPLQSPSEAQLRWEIEQLSK</sequence>
<dbReference type="SUPFAM" id="SSF56645">
    <property type="entry name" value="Acyl-CoA dehydrogenase NM domain-like"/>
    <property type="match status" value="1"/>
</dbReference>
<dbReference type="STRING" id="1837282.A6F49_12530"/>
<dbReference type="GO" id="GO:0003995">
    <property type="term" value="F:acyl-CoA dehydrogenase activity"/>
    <property type="evidence" value="ECO:0007669"/>
    <property type="project" value="TreeGrafter"/>
</dbReference>
<keyword evidence="2" id="KW-1185">Reference proteome</keyword>
<dbReference type="InterPro" id="IPR046373">
    <property type="entry name" value="Acyl-CoA_Oxase/DH_mid-dom_sf"/>
</dbReference>
<evidence type="ECO:0000313" key="2">
    <source>
        <dbReference type="Proteomes" id="UP000078292"/>
    </source>
</evidence>
<dbReference type="PANTHER" id="PTHR43884:SF12">
    <property type="entry name" value="ISOVALERYL-COA DEHYDROGENASE, MITOCHONDRIAL-RELATED"/>
    <property type="match status" value="1"/>
</dbReference>
<evidence type="ECO:0008006" key="3">
    <source>
        <dbReference type="Google" id="ProtNLM"/>
    </source>
</evidence>
<comment type="caution">
    <text evidence="1">The sequence shown here is derived from an EMBL/GenBank/DDBJ whole genome shotgun (WGS) entry which is preliminary data.</text>
</comment>
<dbReference type="EMBL" id="LXEY01000020">
    <property type="protein sequence ID" value="OAV60207.1"/>
    <property type="molecule type" value="Genomic_DNA"/>
</dbReference>
<dbReference type="OrthoDB" id="3258691at2"/>
<gene>
    <name evidence="1" type="ORF">A6F49_12530</name>
</gene>
<dbReference type="Gene3D" id="2.40.110.10">
    <property type="entry name" value="Butyryl-CoA Dehydrogenase, subunit A, domain 2"/>
    <property type="match status" value="1"/>
</dbReference>